<feature type="chain" id="PRO_5010340051" evidence="2">
    <location>
        <begin position="23"/>
        <end position="217"/>
    </location>
</feature>
<feature type="signal peptide" evidence="2">
    <location>
        <begin position="1"/>
        <end position="22"/>
    </location>
</feature>
<dbReference type="EMBL" id="FNWO01000005">
    <property type="protein sequence ID" value="SEH34404.1"/>
    <property type="molecule type" value="Genomic_DNA"/>
</dbReference>
<accession>A0A1H6HJJ6</accession>
<organism evidence="4 5">
    <name type="scientific">Magnetospirillum fulvum</name>
    <name type="common">Rhodospirillum fulvum</name>
    <dbReference type="NCBI Taxonomy" id="1082"/>
    <lineage>
        <taxon>Bacteria</taxon>
        <taxon>Pseudomonadati</taxon>
        <taxon>Pseudomonadota</taxon>
        <taxon>Alphaproteobacteria</taxon>
        <taxon>Rhodospirillales</taxon>
        <taxon>Rhodospirillaceae</taxon>
        <taxon>Magnetospirillum</taxon>
    </lineage>
</organism>
<evidence type="ECO:0000313" key="5">
    <source>
        <dbReference type="Proteomes" id="UP000182983"/>
    </source>
</evidence>
<name>A0A1H6HJJ6_MAGFU</name>
<gene>
    <name evidence="4" type="ORF">SAMN04244559_01633</name>
</gene>
<evidence type="ECO:0000256" key="2">
    <source>
        <dbReference type="SAM" id="SignalP"/>
    </source>
</evidence>
<keyword evidence="1 2" id="KW-0732">Signal</keyword>
<proteinExistence type="predicted"/>
<protein>
    <submittedName>
        <fullName evidence="4">Opacity protein</fullName>
    </submittedName>
</protein>
<reference evidence="5" key="1">
    <citation type="submission" date="2016-10" db="EMBL/GenBank/DDBJ databases">
        <authorList>
            <person name="Varghese N."/>
            <person name="Submissions S."/>
        </authorList>
    </citation>
    <scope>NUCLEOTIDE SEQUENCE [LARGE SCALE GENOMIC DNA]</scope>
    <source>
        <strain evidence="5">DSM 13234</strain>
    </source>
</reference>
<keyword evidence="5" id="KW-1185">Reference proteome</keyword>
<dbReference type="SUPFAM" id="SSF56925">
    <property type="entry name" value="OMPA-like"/>
    <property type="match status" value="1"/>
</dbReference>
<dbReference type="InterPro" id="IPR011250">
    <property type="entry name" value="OMP/PagP_B-barrel"/>
</dbReference>
<evidence type="ECO:0000259" key="3">
    <source>
        <dbReference type="Pfam" id="PF13505"/>
    </source>
</evidence>
<evidence type="ECO:0000256" key="1">
    <source>
        <dbReference type="ARBA" id="ARBA00022729"/>
    </source>
</evidence>
<feature type="domain" description="Outer membrane protein beta-barrel" evidence="3">
    <location>
        <begin position="28"/>
        <end position="214"/>
    </location>
</feature>
<dbReference type="OrthoDB" id="189250at2"/>
<dbReference type="AlphaFoldDB" id="A0A1H6HJJ6"/>
<sequence length="217" mass="23594">MNKTVLSTVLAVLALASTDGFAKDLLNTAPSAGRPHGPWYGSISGGYAMADDIHYKNLDGDKGRISVEGGYVFAAALGYKWPKYLRTEFEVSYQANNLNKVSLGGERGSMSSDMQYLFYSINAYHDISTGTRFLPYFGGGLGGVHETLNDADGTEGTLGKGSSDAFEMHGEVGLHYDLGREVSVGPSYRFVHLFDSVGERDDTNLHQVKVGLRFPFR</sequence>
<dbReference type="InterPro" id="IPR027385">
    <property type="entry name" value="Beta-barrel_OMP"/>
</dbReference>
<dbReference type="RefSeq" id="WP_074767386.1">
    <property type="nucleotide sequence ID" value="NZ_FNWO01000005.1"/>
</dbReference>
<dbReference type="Proteomes" id="UP000182983">
    <property type="component" value="Unassembled WGS sequence"/>
</dbReference>
<dbReference type="Gene3D" id="2.40.160.20">
    <property type="match status" value="1"/>
</dbReference>
<dbReference type="Pfam" id="PF13505">
    <property type="entry name" value="OMP_b-brl"/>
    <property type="match status" value="1"/>
</dbReference>
<evidence type="ECO:0000313" key="4">
    <source>
        <dbReference type="EMBL" id="SEH34404.1"/>
    </source>
</evidence>